<evidence type="ECO:0000256" key="1">
    <source>
        <dbReference type="ARBA" id="ARBA00004141"/>
    </source>
</evidence>
<dbReference type="PANTHER" id="PTHR43867">
    <property type="entry name" value="CELLULOSE SYNTHASE CATALYTIC SUBUNIT A [UDP-FORMING]"/>
    <property type="match status" value="1"/>
</dbReference>
<feature type="transmembrane region" description="Helical" evidence="8">
    <location>
        <begin position="155"/>
        <end position="175"/>
    </location>
</feature>
<accession>A0A4R5EZV3</accession>
<evidence type="ECO:0000256" key="4">
    <source>
        <dbReference type="ARBA" id="ARBA00022692"/>
    </source>
</evidence>
<dbReference type="GO" id="GO:0016020">
    <property type="term" value="C:membrane"/>
    <property type="evidence" value="ECO:0007669"/>
    <property type="project" value="UniProtKB-SubCell"/>
</dbReference>
<dbReference type="SUPFAM" id="SSF160246">
    <property type="entry name" value="EspE N-terminal domain-like"/>
    <property type="match status" value="1"/>
</dbReference>
<dbReference type="InterPro" id="IPR037257">
    <property type="entry name" value="T2SS_E_N_sf"/>
</dbReference>
<reference evidence="10 11" key="1">
    <citation type="submission" date="2019-03" db="EMBL/GenBank/DDBJ databases">
        <authorList>
            <person name="Zhang S."/>
        </authorList>
    </citation>
    <scope>NUCLEOTIDE SEQUENCE [LARGE SCALE GENOMIC DNA]</scope>
    <source>
        <strain evidence="10 11">S4J41</strain>
    </source>
</reference>
<evidence type="ECO:0000259" key="9">
    <source>
        <dbReference type="Pfam" id="PF05157"/>
    </source>
</evidence>
<keyword evidence="5 8" id="KW-1133">Transmembrane helix</keyword>
<dbReference type="Proteomes" id="UP000294662">
    <property type="component" value="Unassembled WGS sequence"/>
</dbReference>
<feature type="transmembrane region" description="Helical" evidence="8">
    <location>
        <begin position="561"/>
        <end position="583"/>
    </location>
</feature>
<dbReference type="GO" id="GO:0016757">
    <property type="term" value="F:glycosyltransferase activity"/>
    <property type="evidence" value="ECO:0007669"/>
    <property type="project" value="UniProtKB-KW"/>
</dbReference>
<evidence type="ECO:0000256" key="6">
    <source>
        <dbReference type="ARBA" id="ARBA00023136"/>
    </source>
</evidence>
<dbReference type="InterPro" id="IPR050321">
    <property type="entry name" value="Glycosyltr_2/OpgH_subfam"/>
</dbReference>
<dbReference type="AlphaFoldDB" id="A0A4R5EZV3"/>
<dbReference type="PANTHER" id="PTHR43867:SF2">
    <property type="entry name" value="CELLULOSE SYNTHASE CATALYTIC SUBUNIT A [UDP-FORMING]"/>
    <property type="match status" value="1"/>
</dbReference>
<keyword evidence="4 8" id="KW-0812">Transmembrane</keyword>
<comment type="caution">
    <text evidence="10">The sequence shown here is derived from an EMBL/GenBank/DDBJ whole genome shotgun (WGS) entry which is preliminary data.</text>
</comment>
<dbReference type="Pfam" id="PF13641">
    <property type="entry name" value="Glyco_tranf_2_3"/>
    <property type="match status" value="1"/>
</dbReference>
<gene>
    <name evidence="10" type="ORF">E1B25_03825</name>
</gene>
<name>A0A4R5EZV3_9RHOB</name>
<dbReference type="Gene3D" id="3.90.550.10">
    <property type="entry name" value="Spore Coat Polysaccharide Biosynthesis Protein SpsA, Chain A"/>
    <property type="match status" value="1"/>
</dbReference>
<dbReference type="Pfam" id="PF05157">
    <property type="entry name" value="MshEN"/>
    <property type="match status" value="1"/>
</dbReference>
<sequence>MGVITPGQLVFALHLQSRLDARIGEILVAEGWATRAAIRDALAQQFGLETIDPLYHPPDPALIARLPARFWVAHGLIPWRHEDGQVKIAITEPHRFARVRTVLGEVFGPLQPVLADPIDLQSAIARACPVELAEGASTRVPARLSCRGWTPSSRLGVGLAFLACVALLTIAPMASLSLASAAAMTTLVLFMTLRLTGALAHLLGRDRPRASDPAPADPAFPAAAGADRKAPQRLPRVSVMVALYHETEIAGALVRRLSRLSYPKALLEVLLVLEEHDETTRRALTHADLPPWMRIIEVPAHRGLTTKPRALNYALDFCRGELIGVWDAEDAPAPDQIERVAARFAIAPPEVACIQGILDFYNPRTNWRARCFTIEYASWFRVILPGIARLHLVVPLGGTTHFFRRAPLEALGGWDAHNVTEDADLGVRLYRAGYRTELLNTVTYEEATCRPWPWVRQRSRWLKGFMVTYLVHMRRPARLWSDLGPRRFFGMQAFFLGTLGQFLLTPLMWSFWMLTLGLPHAIGPLVSHSVLNAGIALALSAELLAMVIGMAAVARPERRFLLGWVPTLMFYYLLGVVAVYKAMYELFLKPFYWDKTRHGQAHPDCPTAEPANGPTADPAPIVDATRDTTLGTGP</sequence>
<evidence type="ECO:0000256" key="7">
    <source>
        <dbReference type="SAM" id="MobiDB-lite"/>
    </source>
</evidence>
<protein>
    <submittedName>
        <fullName evidence="10">Glycosyltransferase</fullName>
    </submittedName>
</protein>
<feature type="region of interest" description="Disordered" evidence="7">
    <location>
        <begin position="602"/>
        <end position="634"/>
    </location>
</feature>
<feature type="transmembrane region" description="Helical" evidence="8">
    <location>
        <begin position="181"/>
        <end position="203"/>
    </location>
</feature>
<evidence type="ECO:0000256" key="8">
    <source>
        <dbReference type="SAM" id="Phobius"/>
    </source>
</evidence>
<keyword evidence="6 8" id="KW-0472">Membrane</keyword>
<keyword evidence="2" id="KW-0328">Glycosyltransferase</keyword>
<dbReference type="InterPro" id="IPR007831">
    <property type="entry name" value="T2SS_GspE_N"/>
</dbReference>
<dbReference type="SUPFAM" id="SSF53448">
    <property type="entry name" value="Nucleotide-diphospho-sugar transferases"/>
    <property type="match status" value="1"/>
</dbReference>
<keyword evidence="11" id="KW-1185">Reference proteome</keyword>
<feature type="transmembrane region" description="Helical" evidence="8">
    <location>
        <begin position="493"/>
        <end position="514"/>
    </location>
</feature>
<evidence type="ECO:0000256" key="5">
    <source>
        <dbReference type="ARBA" id="ARBA00022989"/>
    </source>
</evidence>
<evidence type="ECO:0000313" key="11">
    <source>
        <dbReference type="Proteomes" id="UP000294662"/>
    </source>
</evidence>
<evidence type="ECO:0000256" key="3">
    <source>
        <dbReference type="ARBA" id="ARBA00022679"/>
    </source>
</evidence>
<proteinExistence type="predicted"/>
<keyword evidence="3 10" id="KW-0808">Transferase</keyword>
<dbReference type="OrthoDB" id="7431422at2"/>
<organism evidence="10 11">
    <name type="scientific">Antarcticimicrobium sediminis</name>
    <dbReference type="NCBI Taxonomy" id="2546227"/>
    <lineage>
        <taxon>Bacteria</taxon>
        <taxon>Pseudomonadati</taxon>
        <taxon>Pseudomonadota</taxon>
        <taxon>Alphaproteobacteria</taxon>
        <taxon>Rhodobacterales</taxon>
        <taxon>Paracoccaceae</taxon>
        <taxon>Antarcticimicrobium</taxon>
    </lineage>
</organism>
<feature type="transmembrane region" description="Helical" evidence="8">
    <location>
        <begin position="534"/>
        <end position="554"/>
    </location>
</feature>
<dbReference type="InterPro" id="IPR029044">
    <property type="entry name" value="Nucleotide-diphossugar_trans"/>
</dbReference>
<comment type="subcellular location">
    <subcellularLocation>
        <location evidence="1">Membrane</location>
        <topology evidence="1">Multi-pass membrane protein</topology>
    </subcellularLocation>
</comment>
<feature type="domain" description="Type II secretion system protein GspE N-terminal" evidence="9">
    <location>
        <begin position="46"/>
        <end position="131"/>
    </location>
</feature>
<evidence type="ECO:0000313" key="10">
    <source>
        <dbReference type="EMBL" id="TDE40420.1"/>
    </source>
</evidence>
<dbReference type="EMBL" id="SMFP01000002">
    <property type="protein sequence ID" value="TDE40420.1"/>
    <property type="molecule type" value="Genomic_DNA"/>
</dbReference>
<evidence type="ECO:0000256" key="2">
    <source>
        <dbReference type="ARBA" id="ARBA00022676"/>
    </source>
</evidence>